<dbReference type="STRING" id="630390.A0A0C4F8B3"/>
<reference evidence="2 3" key="3">
    <citation type="journal article" date="2017" name="G3 (Bethesda)">
        <title>Comparative analysis highlights variable genome content of wheat rusts and divergence of the mating loci.</title>
        <authorList>
            <person name="Cuomo C.A."/>
            <person name="Bakkeren G."/>
            <person name="Khalil H.B."/>
            <person name="Panwar V."/>
            <person name="Joly D."/>
            <person name="Linning R."/>
            <person name="Sakthikumar S."/>
            <person name="Song X."/>
            <person name="Adiconis X."/>
            <person name="Fan L."/>
            <person name="Goldberg J.M."/>
            <person name="Levin J.Z."/>
            <person name="Young S."/>
            <person name="Zeng Q."/>
            <person name="Anikster Y."/>
            <person name="Bruce M."/>
            <person name="Wang M."/>
            <person name="Yin C."/>
            <person name="McCallum B."/>
            <person name="Szabo L.J."/>
            <person name="Hulbert S."/>
            <person name="Chen X."/>
            <person name="Fellers J.P."/>
        </authorList>
    </citation>
    <scope>NUCLEOTIDE SEQUENCE</scope>
    <source>
        <strain evidence="2">isolate 1-1 / race 1 (BBBD)</strain>
        <strain evidence="3">Isolate 1-1 / race 1 (BBBD)</strain>
    </source>
</reference>
<proteinExistence type="predicted"/>
<evidence type="ECO:0000313" key="2">
    <source>
        <dbReference type="EnsemblFungi" id="PTTG_09405-t43_1-p1"/>
    </source>
</evidence>
<gene>
    <name evidence="1" type="ORF">PTTG_09405</name>
</gene>
<reference evidence="1" key="1">
    <citation type="submission" date="2009-11" db="EMBL/GenBank/DDBJ databases">
        <authorList>
            <consortium name="The Broad Institute Genome Sequencing Platform"/>
            <person name="Ward D."/>
            <person name="Feldgarden M."/>
            <person name="Earl A."/>
            <person name="Young S.K."/>
            <person name="Zeng Q."/>
            <person name="Koehrsen M."/>
            <person name="Alvarado L."/>
            <person name="Berlin A."/>
            <person name="Bochicchio J."/>
            <person name="Borenstein D."/>
            <person name="Chapman S.B."/>
            <person name="Chen Z."/>
            <person name="Engels R."/>
            <person name="Freedman E."/>
            <person name="Gellesch M."/>
            <person name="Goldberg J."/>
            <person name="Griggs A."/>
            <person name="Gujja S."/>
            <person name="Heilman E."/>
            <person name="Heiman D."/>
            <person name="Hepburn T."/>
            <person name="Howarth C."/>
            <person name="Jen D."/>
            <person name="Larson L."/>
            <person name="Lewis B."/>
            <person name="Mehta T."/>
            <person name="Park D."/>
            <person name="Pearson M."/>
            <person name="Roberts A."/>
            <person name="Saif S."/>
            <person name="Shea T."/>
            <person name="Shenoy N."/>
            <person name="Sisk P."/>
            <person name="Stolte C."/>
            <person name="Sykes S."/>
            <person name="Thomson T."/>
            <person name="Walk T."/>
            <person name="White J."/>
            <person name="Yandava C."/>
            <person name="Izard J."/>
            <person name="Baranova O.V."/>
            <person name="Blanton J.M."/>
            <person name="Tanner A.C."/>
            <person name="Dewhirst F.E."/>
            <person name="Haas B."/>
            <person name="Nusbaum C."/>
            <person name="Birren B."/>
        </authorList>
    </citation>
    <scope>NUCLEOTIDE SEQUENCE [LARGE SCALE GENOMIC DNA]</scope>
    <source>
        <strain evidence="1">1-1 BBBD Race 1</strain>
    </source>
</reference>
<sequence>MIAYPCQICETKINRPTSDSSCGKLNKHASICLWKQAEDKKKSNLASCGIRGTGDINSKEVKILMFAQLCAVWCAKAARPFSALADPSHWAILHPTVDKNLPCRRTVSRDIHMLYSAIQQSYCSVLKAHTGAMYLGVDVWQSPNGFDILGVVIYRLELHETGNIDTAATLEAMPLDFICLS</sequence>
<evidence type="ECO:0000313" key="1">
    <source>
        <dbReference type="EMBL" id="OAV96616.1"/>
    </source>
</evidence>
<dbReference type="OrthoDB" id="2503796at2759"/>
<dbReference type="EMBL" id="ADAS02000018">
    <property type="protein sequence ID" value="OAV96616.1"/>
    <property type="molecule type" value="Genomic_DNA"/>
</dbReference>
<dbReference type="Proteomes" id="UP000005240">
    <property type="component" value="Unassembled WGS sequence"/>
</dbReference>
<name>A0A0C4F8B3_PUCT1</name>
<organism evidence="1">
    <name type="scientific">Puccinia triticina (isolate 1-1 / race 1 (BBBD))</name>
    <name type="common">Brown leaf rust fungus</name>
    <dbReference type="NCBI Taxonomy" id="630390"/>
    <lineage>
        <taxon>Eukaryota</taxon>
        <taxon>Fungi</taxon>
        <taxon>Dikarya</taxon>
        <taxon>Basidiomycota</taxon>
        <taxon>Pucciniomycotina</taxon>
        <taxon>Pucciniomycetes</taxon>
        <taxon>Pucciniales</taxon>
        <taxon>Pucciniaceae</taxon>
        <taxon>Puccinia</taxon>
    </lineage>
</organism>
<keyword evidence="3" id="KW-1185">Reference proteome</keyword>
<reference evidence="2" key="4">
    <citation type="submission" date="2025-05" db="UniProtKB">
        <authorList>
            <consortium name="EnsemblFungi"/>
        </authorList>
    </citation>
    <scope>IDENTIFICATION</scope>
    <source>
        <strain evidence="2">isolate 1-1 / race 1 (BBBD)</strain>
    </source>
</reference>
<dbReference type="VEuPathDB" id="FungiDB:PTTG_09405"/>
<dbReference type="EnsemblFungi" id="PTTG_09405-t43_1">
    <property type="protein sequence ID" value="PTTG_09405-t43_1-p1"/>
    <property type="gene ID" value="PTTG_09405"/>
</dbReference>
<protein>
    <submittedName>
        <fullName evidence="1 2">Uncharacterized protein</fullName>
    </submittedName>
</protein>
<accession>A0A0C4F8B3</accession>
<dbReference type="AlphaFoldDB" id="A0A0C4F8B3"/>
<evidence type="ECO:0000313" key="3">
    <source>
        <dbReference type="Proteomes" id="UP000005240"/>
    </source>
</evidence>
<reference evidence="1" key="2">
    <citation type="submission" date="2016-05" db="EMBL/GenBank/DDBJ databases">
        <title>Comparative analysis highlights variable genome content of wheat rusts and divergence of the mating loci.</title>
        <authorList>
            <person name="Cuomo C.A."/>
            <person name="Bakkeren G."/>
            <person name="Szabo L."/>
            <person name="Khalil H."/>
            <person name="Joly D."/>
            <person name="Goldberg J."/>
            <person name="Young S."/>
            <person name="Zeng Q."/>
            <person name="Fellers J."/>
        </authorList>
    </citation>
    <scope>NUCLEOTIDE SEQUENCE [LARGE SCALE GENOMIC DNA]</scope>
    <source>
        <strain evidence="1">1-1 BBBD Race 1</strain>
    </source>
</reference>